<gene>
    <name evidence="2" type="ORF">OC842_001248</name>
</gene>
<evidence type="ECO:0000313" key="3">
    <source>
        <dbReference type="Proteomes" id="UP001176521"/>
    </source>
</evidence>
<name>A0AAN6GFJ5_9BASI</name>
<dbReference type="AlphaFoldDB" id="A0AAN6GFJ5"/>
<comment type="caution">
    <text evidence="2">The sequence shown here is derived from an EMBL/GenBank/DDBJ whole genome shotgun (WGS) entry which is preliminary data.</text>
</comment>
<keyword evidence="3" id="KW-1185">Reference proteome</keyword>
<feature type="chain" id="PRO_5042899528" evidence="1">
    <location>
        <begin position="23"/>
        <end position="470"/>
    </location>
</feature>
<reference evidence="2" key="1">
    <citation type="journal article" date="2023" name="PhytoFront">
        <title>Draft Genome Resources of Seven Strains of Tilletia horrida, Causal Agent of Kernel Smut of Rice.</title>
        <authorList>
            <person name="Khanal S."/>
            <person name="Antony Babu S."/>
            <person name="Zhou X.G."/>
        </authorList>
    </citation>
    <scope>NUCLEOTIDE SEQUENCE</scope>
    <source>
        <strain evidence="2">TX3</strain>
    </source>
</reference>
<protein>
    <submittedName>
        <fullName evidence="2">Uncharacterized protein</fullName>
    </submittedName>
</protein>
<sequence>MQVLKSLLVAAAALASLGSAVARSSGIEGFDPSSAPINQKRGEIQDIAQIIQHKSKVGETFCSSFLHLPPYAATKTVTFTKVVGQSVPISTTTKTTFLTQTADPATVVSTEIVVVPVTPTTILTVPVAVPFTSTVSTVTRPFTSTTTILSTVTSYTPQARNAQEHDPSRTRLPNWLNQYRCPQVSKACSHVVTPKTKTVRKTVTSTRTIKTGVVTIGETSTAVVTPTTTVVDTVSSTSTAPAFIFTNFSPSSSLVPATAIVEPTTFVGVTATTTVYLPAPFAGRVRLNKASDGSLSGYISSTLYPGAGYVTLTSSAAGALTVRLPAPAFQLGGTTFNLGIPGALFPYLGAEKGSGSSNADLSSSSLNYLYLAQVALVPANSQSTDQTQNSIYATSGSYQATYESQVWAIDPVTNVLSFNWANSDGSTFTGATLYYDASVGFLGATGNIDLFKARYPGEQVDVLTATFEPL</sequence>
<dbReference type="Proteomes" id="UP001176521">
    <property type="component" value="Unassembled WGS sequence"/>
</dbReference>
<dbReference type="EMBL" id="JAPDMQ010000042">
    <property type="protein sequence ID" value="KAK0538616.1"/>
    <property type="molecule type" value="Genomic_DNA"/>
</dbReference>
<evidence type="ECO:0000256" key="1">
    <source>
        <dbReference type="SAM" id="SignalP"/>
    </source>
</evidence>
<evidence type="ECO:0000313" key="2">
    <source>
        <dbReference type="EMBL" id="KAK0538616.1"/>
    </source>
</evidence>
<keyword evidence="1" id="KW-0732">Signal</keyword>
<proteinExistence type="predicted"/>
<accession>A0AAN6GFJ5</accession>
<feature type="signal peptide" evidence="1">
    <location>
        <begin position="1"/>
        <end position="22"/>
    </location>
</feature>
<organism evidence="2 3">
    <name type="scientific">Tilletia horrida</name>
    <dbReference type="NCBI Taxonomy" id="155126"/>
    <lineage>
        <taxon>Eukaryota</taxon>
        <taxon>Fungi</taxon>
        <taxon>Dikarya</taxon>
        <taxon>Basidiomycota</taxon>
        <taxon>Ustilaginomycotina</taxon>
        <taxon>Exobasidiomycetes</taxon>
        <taxon>Tilletiales</taxon>
        <taxon>Tilletiaceae</taxon>
        <taxon>Tilletia</taxon>
    </lineage>
</organism>